<dbReference type="RefSeq" id="WP_091294983.1">
    <property type="nucleotide sequence ID" value="NZ_FNON01000007.1"/>
</dbReference>
<keyword evidence="3" id="KW-1185">Reference proteome</keyword>
<dbReference type="InterPro" id="IPR051704">
    <property type="entry name" value="FAD_aromatic-hydroxylase"/>
</dbReference>
<evidence type="ECO:0000259" key="1">
    <source>
        <dbReference type="Pfam" id="PF01494"/>
    </source>
</evidence>
<feature type="domain" description="FAD-binding" evidence="1">
    <location>
        <begin position="4"/>
        <end position="306"/>
    </location>
</feature>
<dbReference type="PRINTS" id="PR00420">
    <property type="entry name" value="RNGMNOXGNASE"/>
</dbReference>
<accession>A0A1H3NQZ5</accession>
<dbReference type="PANTHER" id="PTHR46865:SF2">
    <property type="entry name" value="MONOOXYGENASE"/>
    <property type="match status" value="1"/>
</dbReference>
<dbReference type="STRING" id="589385.SAMN05421504_107417"/>
<dbReference type="Proteomes" id="UP000199515">
    <property type="component" value="Unassembled WGS sequence"/>
</dbReference>
<name>A0A1H3NQZ5_9PSEU</name>
<dbReference type="GO" id="GO:0071949">
    <property type="term" value="F:FAD binding"/>
    <property type="evidence" value="ECO:0007669"/>
    <property type="project" value="InterPro"/>
</dbReference>
<dbReference type="Gene3D" id="3.50.50.60">
    <property type="entry name" value="FAD/NAD(P)-binding domain"/>
    <property type="match status" value="1"/>
</dbReference>
<proteinExistence type="predicted"/>
<protein>
    <submittedName>
        <fullName evidence="2">2-polyprenyl-6-methoxyphenol hydroxylase</fullName>
    </submittedName>
</protein>
<evidence type="ECO:0000313" key="2">
    <source>
        <dbReference type="EMBL" id="SDY91254.1"/>
    </source>
</evidence>
<dbReference type="InterPro" id="IPR002938">
    <property type="entry name" value="FAD-bd"/>
</dbReference>
<organism evidence="2 3">
    <name type="scientific">Amycolatopsis xylanica</name>
    <dbReference type="NCBI Taxonomy" id="589385"/>
    <lineage>
        <taxon>Bacteria</taxon>
        <taxon>Bacillati</taxon>
        <taxon>Actinomycetota</taxon>
        <taxon>Actinomycetes</taxon>
        <taxon>Pseudonocardiales</taxon>
        <taxon>Pseudonocardiaceae</taxon>
        <taxon>Amycolatopsis</taxon>
    </lineage>
</organism>
<dbReference type="SUPFAM" id="SSF51905">
    <property type="entry name" value="FAD/NAD(P)-binding domain"/>
    <property type="match status" value="1"/>
</dbReference>
<reference evidence="2 3" key="1">
    <citation type="submission" date="2016-10" db="EMBL/GenBank/DDBJ databases">
        <authorList>
            <person name="de Groot N.N."/>
        </authorList>
    </citation>
    <scope>NUCLEOTIDE SEQUENCE [LARGE SCALE GENOMIC DNA]</scope>
    <source>
        <strain evidence="2 3">CPCC 202699</strain>
    </source>
</reference>
<evidence type="ECO:0000313" key="3">
    <source>
        <dbReference type="Proteomes" id="UP000199515"/>
    </source>
</evidence>
<dbReference type="InterPro" id="IPR036188">
    <property type="entry name" value="FAD/NAD-bd_sf"/>
</dbReference>
<dbReference type="PANTHER" id="PTHR46865">
    <property type="entry name" value="OXIDOREDUCTASE-RELATED"/>
    <property type="match status" value="1"/>
</dbReference>
<dbReference type="Gene3D" id="3.30.9.10">
    <property type="entry name" value="D-Amino Acid Oxidase, subunit A, domain 2"/>
    <property type="match status" value="1"/>
</dbReference>
<dbReference type="EMBL" id="FNON01000007">
    <property type="protein sequence ID" value="SDY91254.1"/>
    <property type="molecule type" value="Genomic_DNA"/>
</dbReference>
<dbReference type="Pfam" id="PF01494">
    <property type="entry name" value="FAD_binding_3"/>
    <property type="match status" value="1"/>
</dbReference>
<dbReference type="AlphaFoldDB" id="A0A1H3NQZ5"/>
<gene>
    <name evidence="2" type="ORF">SAMN05421504_107417</name>
</gene>
<sequence length="383" mass="41778">MKKRVLISGASVAGPSVAYWLHRYGFETTVVERAPELRPGGSAVDFRGAQVEILRQMGVLDEIKAHETGMGEVTVVDRDGQPLAKMPGEFMSGEVEIMRGDLARVLYDATRENTEYIFGDRITGLTETATGVDVTFASGEDRTFDFVIGADGAHSGVRELLFGPEEQFATHGGCYLAGYSGTNRLGLDRTGVWYNEPGRGVMVTSYGVGFAFASDVLTYDRQDVEQQKKIVHERFVDVGWKTPELLEDLYDANDLYFAAIGQIHLDRWHQGRVALVGDAAWSAGPGGSGTGTAMLGAYVLAGELATQADHREAFAEFERQLRPSAKIGHGQAKRAGSFLAPGSRSAIWQRNLMCKVMFAGPIGAWFNKVTMRSSDIVTLKKYA</sequence>
<dbReference type="OrthoDB" id="3356051at2"/>